<name>A0A5C3MKL1_9AGAR</name>
<dbReference type="AlphaFoldDB" id="A0A5C3MKL1"/>
<reference evidence="2 3" key="1">
    <citation type="journal article" date="2019" name="Nat. Ecol. Evol.">
        <title>Megaphylogeny resolves global patterns of mushroom evolution.</title>
        <authorList>
            <person name="Varga T."/>
            <person name="Krizsan K."/>
            <person name="Foldi C."/>
            <person name="Dima B."/>
            <person name="Sanchez-Garcia M."/>
            <person name="Sanchez-Ramirez S."/>
            <person name="Szollosi G.J."/>
            <person name="Szarkandi J.G."/>
            <person name="Papp V."/>
            <person name="Albert L."/>
            <person name="Andreopoulos W."/>
            <person name="Angelini C."/>
            <person name="Antonin V."/>
            <person name="Barry K.W."/>
            <person name="Bougher N.L."/>
            <person name="Buchanan P."/>
            <person name="Buyck B."/>
            <person name="Bense V."/>
            <person name="Catcheside P."/>
            <person name="Chovatia M."/>
            <person name="Cooper J."/>
            <person name="Damon W."/>
            <person name="Desjardin D."/>
            <person name="Finy P."/>
            <person name="Geml J."/>
            <person name="Haridas S."/>
            <person name="Hughes K."/>
            <person name="Justo A."/>
            <person name="Karasinski D."/>
            <person name="Kautmanova I."/>
            <person name="Kiss B."/>
            <person name="Kocsube S."/>
            <person name="Kotiranta H."/>
            <person name="LaButti K.M."/>
            <person name="Lechner B.E."/>
            <person name="Liimatainen K."/>
            <person name="Lipzen A."/>
            <person name="Lukacs Z."/>
            <person name="Mihaltcheva S."/>
            <person name="Morgado L.N."/>
            <person name="Niskanen T."/>
            <person name="Noordeloos M.E."/>
            <person name="Ohm R.A."/>
            <person name="Ortiz-Santana B."/>
            <person name="Ovrebo C."/>
            <person name="Racz N."/>
            <person name="Riley R."/>
            <person name="Savchenko A."/>
            <person name="Shiryaev A."/>
            <person name="Soop K."/>
            <person name="Spirin V."/>
            <person name="Szebenyi C."/>
            <person name="Tomsovsky M."/>
            <person name="Tulloss R.E."/>
            <person name="Uehling J."/>
            <person name="Grigoriev I.V."/>
            <person name="Vagvolgyi C."/>
            <person name="Papp T."/>
            <person name="Martin F.M."/>
            <person name="Miettinen O."/>
            <person name="Hibbett D.S."/>
            <person name="Nagy L.G."/>
        </authorList>
    </citation>
    <scope>NUCLEOTIDE SEQUENCE [LARGE SCALE GENOMIC DNA]</scope>
    <source>
        <strain evidence="2 3">CBS 166.37</strain>
    </source>
</reference>
<dbReference type="Proteomes" id="UP000308652">
    <property type="component" value="Unassembled WGS sequence"/>
</dbReference>
<feature type="compositionally biased region" description="Polar residues" evidence="1">
    <location>
        <begin position="298"/>
        <end position="308"/>
    </location>
</feature>
<proteinExistence type="predicted"/>
<organism evidence="2 3">
    <name type="scientific">Crucibulum laeve</name>
    <dbReference type="NCBI Taxonomy" id="68775"/>
    <lineage>
        <taxon>Eukaryota</taxon>
        <taxon>Fungi</taxon>
        <taxon>Dikarya</taxon>
        <taxon>Basidiomycota</taxon>
        <taxon>Agaricomycotina</taxon>
        <taxon>Agaricomycetes</taxon>
        <taxon>Agaricomycetidae</taxon>
        <taxon>Agaricales</taxon>
        <taxon>Agaricineae</taxon>
        <taxon>Nidulariaceae</taxon>
        <taxon>Crucibulum</taxon>
    </lineage>
</organism>
<sequence>MANNADISQPRITSSGTYNASQKQSVPQELARVLSSSQPLQPNTPAGYSQQPSTGTSHRREQGGTNAQPTGNFGAPRITHATHPHHTSTQQQAMRQAPRHVNDHSSRSRSPAHVPASEAREPSTSLAVPDVPLQTPHVAAERLSPMHTTQSPFERPSSNADQPYTPSAAQNGVLHPQSLSHGMSSTSPMRQQADCLAFQPTDPVFSPIPSLTQPEMREISPMNLLSQILATSRHSPFHFHDPVASSGDDEMEWPLLIDESHDEQQTGQPVGTSAGQINSRQHNMGTNNCTPIQHSCPTVLPQSSSLPSAETGDEHHSASAISHDTATPPTVSAAVETPRPRRPAREPLDILDKSEDNMIKCAIDGIAIAKADNIPLCQLFSSLNHFSTEVRYDDQIFVCNNIQEVLERAERVIRSKMHSLHWSHRRIAGNKQSPWYINFAGRVQEFIIILQKPQEIGRRPYNLKDLNVSTTALVDLYDLLADMELIVGNISALHFIGSSQNPNHLYSTT</sequence>
<feature type="region of interest" description="Disordered" evidence="1">
    <location>
        <begin position="145"/>
        <end position="190"/>
    </location>
</feature>
<feature type="compositionally biased region" description="Polar residues" evidence="1">
    <location>
        <begin position="34"/>
        <end position="56"/>
    </location>
</feature>
<protein>
    <submittedName>
        <fullName evidence="2">Uncharacterized protein</fullName>
    </submittedName>
</protein>
<dbReference type="EMBL" id="ML213590">
    <property type="protein sequence ID" value="TFK44916.1"/>
    <property type="molecule type" value="Genomic_DNA"/>
</dbReference>
<feature type="compositionally biased region" description="Polar residues" evidence="1">
    <location>
        <begin position="146"/>
        <end position="170"/>
    </location>
</feature>
<gene>
    <name evidence="2" type="ORF">BDQ12DRAFT_730919</name>
</gene>
<evidence type="ECO:0000313" key="2">
    <source>
        <dbReference type="EMBL" id="TFK44916.1"/>
    </source>
</evidence>
<feature type="region of interest" description="Disordered" evidence="1">
    <location>
        <begin position="298"/>
        <end position="345"/>
    </location>
</feature>
<keyword evidence="3" id="KW-1185">Reference proteome</keyword>
<accession>A0A5C3MKL1</accession>
<feature type="compositionally biased region" description="Polar residues" evidence="1">
    <location>
        <begin position="319"/>
        <end position="330"/>
    </location>
</feature>
<feature type="compositionally biased region" description="Polar residues" evidence="1">
    <location>
        <begin position="1"/>
        <end position="27"/>
    </location>
</feature>
<evidence type="ECO:0000313" key="3">
    <source>
        <dbReference type="Proteomes" id="UP000308652"/>
    </source>
</evidence>
<evidence type="ECO:0000256" key="1">
    <source>
        <dbReference type="SAM" id="MobiDB-lite"/>
    </source>
</evidence>
<feature type="region of interest" description="Disordered" evidence="1">
    <location>
        <begin position="1"/>
        <end position="130"/>
    </location>
</feature>
<feature type="compositionally biased region" description="Polar residues" evidence="1">
    <location>
        <begin position="177"/>
        <end position="190"/>
    </location>
</feature>